<dbReference type="EMBL" id="FOGU01000006">
    <property type="protein sequence ID" value="SES17007.1"/>
    <property type="molecule type" value="Genomic_DNA"/>
</dbReference>
<gene>
    <name evidence="2" type="ORF">SAMN04490244_106267</name>
</gene>
<accession>A0A1H9V6Y8</accession>
<dbReference type="AlphaFoldDB" id="A0A1H9V6Y8"/>
<evidence type="ECO:0000313" key="2">
    <source>
        <dbReference type="EMBL" id="SES17007.1"/>
    </source>
</evidence>
<dbReference type="Proteomes" id="UP000198885">
    <property type="component" value="Unassembled WGS sequence"/>
</dbReference>
<keyword evidence="3" id="KW-1185">Reference proteome</keyword>
<feature type="chain" id="PRO_5011669358" evidence="1">
    <location>
        <begin position="28"/>
        <end position="110"/>
    </location>
</feature>
<name>A0A1H9V6Y8_9RHOB</name>
<evidence type="ECO:0000256" key="1">
    <source>
        <dbReference type="SAM" id="SignalP"/>
    </source>
</evidence>
<proteinExistence type="predicted"/>
<reference evidence="2 3" key="1">
    <citation type="submission" date="2016-10" db="EMBL/GenBank/DDBJ databases">
        <authorList>
            <person name="de Groot N.N."/>
        </authorList>
    </citation>
    <scope>NUCLEOTIDE SEQUENCE [LARGE SCALE GENOMIC DNA]</scope>
    <source>
        <strain evidence="2 3">DSM 23042</strain>
    </source>
</reference>
<keyword evidence="1" id="KW-0732">Signal</keyword>
<sequence length="110" mass="11301">MTQRIRTILVGSAVATLLGAAAVTAQTAEMGSGMTMSDLGVDTQAGENDGPPAALTVEGFDAAEVRSRIEEAGALGTDRRDALLSRLDEVGPGDDDLAPFLEEVRGALDI</sequence>
<protein>
    <submittedName>
        <fullName evidence="2">Uncharacterized protein</fullName>
    </submittedName>
</protein>
<evidence type="ECO:0000313" key="3">
    <source>
        <dbReference type="Proteomes" id="UP000198885"/>
    </source>
</evidence>
<organism evidence="2 3">
    <name type="scientific">Tranquillimonas rosea</name>
    <dbReference type="NCBI Taxonomy" id="641238"/>
    <lineage>
        <taxon>Bacteria</taxon>
        <taxon>Pseudomonadati</taxon>
        <taxon>Pseudomonadota</taxon>
        <taxon>Alphaproteobacteria</taxon>
        <taxon>Rhodobacterales</taxon>
        <taxon>Roseobacteraceae</taxon>
        <taxon>Tranquillimonas</taxon>
    </lineage>
</organism>
<feature type="signal peptide" evidence="1">
    <location>
        <begin position="1"/>
        <end position="27"/>
    </location>
</feature>
<dbReference type="RefSeq" id="WP_092693985.1">
    <property type="nucleotide sequence ID" value="NZ_FOGU01000006.1"/>
</dbReference>